<comment type="similarity">
    <text evidence="1">Belongs to the peptidase S33 family.</text>
</comment>
<organism evidence="5 6">
    <name type="scientific">Phanerochaete sordida</name>
    <dbReference type="NCBI Taxonomy" id="48140"/>
    <lineage>
        <taxon>Eukaryota</taxon>
        <taxon>Fungi</taxon>
        <taxon>Dikarya</taxon>
        <taxon>Basidiomycota</taxon>
        <taxon>Agaricomycotina</taxon>
        <taxon>Agaricomycetes</taxon>
        <taxon>Polyporales</taxon>
        <taxon>Phanerochaetaceae</taxon>
        <taxon>Phanerochaete</taxon>
    </lineage>
</organism>
<dbReference type="InterPro" id="IPR051601">
    <property type="entry name" value="Serine_prot/Carboxylest_S33"/>
</dbReference>
<accession>A0A9P3GKJ2</accession>
<dbReference type="InterPro" id="IPR000073">
    <property type="entry name" value="AB_hydrolase_1"/>
</dbReference>
<dbReference type="OrthoDB" id="425534at2759"/>
<reference evidence="5 6" key="1">
    <citation type="submission" date="2021-08" db="EMBL/GenBank/DDBJ databases">
        <title>Draft Genome Sequence of Phanerochaete sordida strain YK-624.</title>
        <authorList>
            <person name="Mori T."/>
            <person name="Dohra H."/>
            <person name="Suzuki T."/>
            <person name="Kawagishi H."/>
            <person name="Hirai H."/>
        </authorList>
    </citation>
    <scope>NUCLEOTIDE SEQUENCE [LARGE SCALE GENOMIC DNA]</scope>
    <source>
        <strain evidence="5 6">YK-624</strain>
    </source>
</reference>
<feature type="domain" description="Peptidase S33 tripeptidyl aminopeptidase-like C-terminal" evidence="4">
    <location>
        <begin position="396"/>
        <end position="497"/>
    </location>
</feature>
<dbReference type="PANTHER" id="PTHR43248">
    <property type="entry name" value="2-SUCCINYL-6-HYDROXY-2,4-CYCLOHEXADIENE-1-CARBOXYLATE SYNTHASE"/>
    <property type="match status" value="1"/>
</dbReference>
<comment type="caution">
    <text evidence="5">The sequence shown here is derived from an EMBL/GenBank/DDBJ whole genome shotgun (WGS) entry which is preliminary data.</text>
</comment>
<dbReference type="Gene3D" id="3.40.50.1820">
    <property type="entry name" value="alpha/beta hydrolase"/>
    <property type="match status" value="1"/>
</dbReference>
<dbReference type="InterPro" id="IPR013595">
    <property type="entry name" value="Pept_S33_TAP-like_C"/>
</dbReference>
<sequence>MAFNWLNLAASTNLSWTSCYEGFQCARLSVPLLYSNHSAGEAQLALVKLPSKYSSGHANYRGPLLFNPGGPGNSGVQFVVDGAAYFRDILGPEYDLVGFDPRGVGATTPFLSVFKDPAEALQFYSTYPLVSEATETAFGQEFAQSQILGRLAFERAKEVAESVTSLTAANDMMSIIKAFGVDKLNYWGVSYGSVIGATFAAKYPDNVGRLVIDGVVNSHQWYGGRDEVGALVDADKALESIYEACVSSGPSACALHESSTALIAARVQKLIDKVRRAPVQVLTGNGTSLAFGVVDYNVLLTQLYATTFFPYRLAPAVFAALAQLERGDGSALFSGSTTQGIDSLSTCSYNSSEPYVAGVLDISLAVLCGDNTSPDVPTLEESYSWYQEATKQSPQFTGSYYGTHRGACAGWTIRGKDKLDASFATNTSYPLLIISNTLDPVTPITSARNMSAGFAGSVLLQQNSTGHMSMSGFSTCTAQAIRAYFADGILPAHATVCQPDGAIFEPLRGPTSPFPRAAQAEFHVGEGDLEGAVRALAMSGIFEKAGPVGIWRKMGMGWAAK</sequence>
<dbReference type="SUPFAM" id="SSF53474">
    <property type="entry name" value="alpha/beta-Hydrolases"/>
    <property type="match status" value="1"/>
</dbReference>
<dbReference type="Pfam" id="PF00561">
    <property type="entry name" value="Abhydrolase_1"/>
    <property type="match status" value="1"/>
</dbReference>
<dbReference type="InterPro" id="IPR029058">
    <property type="entry name" value="AB_hydrolase_fold"/>
</dbReference>
<evidence type="ECO:0000256" key="1">
    <source>
        <dbReference type="ARBA" id="ARBA00010088"/>
    </source>
</evidence>
<keyword evidence="2 5" id="KW-0378">Hydrolase</keyword>
<dbReference type="EMBL" id="BPQB01000054">
    <property type="protein sequence ID" value="GJE95969.1"/>
    <property type="molecule type" value="Genomic_DNA"/>
</dbReference>
<dbReference type="PANTHER" id="PTHR43248:SF25">
    <property type="entry name" value="AB HYDROLASE-1 DOMAIN-CONTAINING PROTEIN-RELATED"/>
    <property type="match status" value="1"/>
</dbReference>
<gene>
    <name evidence="5" type="ORF">PsYK624_121620</name>
</gene>
<dbReference type="Proteomes" id="UP000703269">
    <property type="component" value="Unassembled WGS sequence"/>
</dbReference>
<evidence type="ECO:0000313" key="6">
    <source>
        <dbReference type="Proteomes" id="UP000703269"/>
    </source>
</evidence>
<dbReference type="AlphaFoldDB" id="A0A9P3GKJ2"/>
<proteinExistence type="inferred from homology"/>
<evidence type="ECO:0000259" key="4">
    <source>
        <dbReference type="Pfam" id="PF08386"/>
    </source>
</evidence>
<keyword evidence="6" id="KW-1185">Reference proteome</keyword>
<evidence type="ECO:0000256" key="2">
    <source>
        <dbReference type="ARBA" id="ARBA00022801"/>
    </source>
</evidence>
<dbReference type="Pfam" id="PF08386">
    <property type="entry name" value="Abhydrolase_4"/>
    <property type="match status" value="1"/>
</dbReference>
<name>A0A9P3GKJ2_9APHY</name>
<feature type="domain" description="AB hydrolase-1" evidence="3">
    <location>
        <begin position="63"/>
        <end position="215"/>
    </location>
</feature>
<evidence type="ECO:0000259" key="3">
    <source>
        <dbReference type="Pfam" id="PF00561"/>
    </source>
</evidence>
<protein>
    <submittedName>
        <fullName evidence="5">Alpha/beta hydrolase</fullName>
    </submittedName>
</protein>
<dbReference type="GO" id="GO:0016787">
    <property type="term" value="F:hydrolase activity"/>
    <property type="evidence" value="ECO:0007669"/>
    <property type="project" value="UniProtKB-KW"/>
</dbReference>
<evidence type="ECO:0000313" key="5">
    <source>
        <dbReference type="EMBL" id="GJE95969.1"/>
    </source>
</evidence>